<organism evidence="1 2">
    <name type="scientific">Portunus trituberculatus</name>
    <name type="common">Swimming crab</name>
    <name type="synonym">Neptunus trituberculatus</name>
    <dbReference type="NCBI Taxonomy" id="210409"/>
    <lineage>
        <taxon>Eukaryota</taxon>
        <taxon>Metazoa</taxon>
        <taxon>Ecdysozoa</taxon>
        <taxon>Arthropoda</taxon>
        <taxon>Crustacea</taxon>
        <taxon>Multicrustacea</taxon>
        <taxon>Malacostraca</taxon>
        <taxon>Eumalacostraca</taxon>
        <taxon>Eucarida</taxon>
        <taxon>Decapoda</taxon>
        <taxon>Pleocyemata</taxon>
        <taxon>Brachyura</taxon>
        <taxon>Eubrachyura</taxon>
        <taxon>Portunoidea</taxon>
        <taxon>Portunidae</taxon>
        <taxon>Portuninae</taxon>
        <taxon>Portunus</taxon>
    </lineage>
</organism>
<protein>
    <submittedName>
        <fullName evidence="1">Uncharacterized protein</fullName>
    </submittedName>
</protein>
<accession>A0A5B7GIL1</accession>
<gene>
    <name evidence="1" type="ORF">E2C01_054178</name>
</gene>
<keyword evidence="2" id="KW-1185">Reference proteome</keyword>
<dbReference type="AlphaFoldDB" id="A0A5B7GIL1"/>
<evidence type="ECO:0000313" key="1">
    <source>
        <dbReference type="EMBL" id="MPC60140.1"/>
    </source>
</evidence>
<dbReference type="Proteomes" id="UP000324222">
    <property type="component" value="Unassembled WGS sequence"/>
</dbReference>
<sequence>MEGCCPLSVPPQTDFLESHRRCPGSPLPAWLSCEVMINVATLSASPESPFADVVEEALCHCTTPAALYAVRPPDSHLSLLLRLGKEFVSVILAALHNVARSHVRGSRGLGPWCGSSALLRA</sequence>
<dbReference type="EMBL" id="VSRR010017219">
    <property type="protein sequence ID" value="MPC60140.1"/>
    <property type="molecule type" value="Genomic_DNA"/>
</dbReference>
<evidence type="ECO:0000313" key="2">
    <source>
        <dbReference type="Proteomes" id="UP000324222"/>
    </source>
</evidence>
<reference evidence="1 2" key="1">
    <citation type="submission" date="2019-05" db="EMBL/GenBank/DDBJ databases">
        <title>Another draft genome of Portunus trituberculatus and its Hox gene families provides insights of decapod evolution.</title>
        <authorList>
            <person name="Jeong J.-H."/>
            <person name="Song I."/>
            <person name="Kim S."/>
            <person name="Choi T."/>
            <person name="Kim D."/>
            <person name="Ryu S."/>
            <person name="Kim W."/>
        </authorList>
    </citation>
    <scope>NUCLEOTIDE SEQUENCE [LARGE SCALE GENOMIC DNA]</scope>
    <source>
        <tissue evidence="1">Muscle</tissue>
    </source>
</reference>
<name>A0A5B7GIL1_PORTR</name>
<comment type="caution">
    <text evidence="1">The sequence shown here is derived from an EMBL/GenBank/DDBJ whole genome shotgun (WGS) entry which is preliminary data.</text>
</comment>
<proteinExistence type="predicted"/>